<protein>
    <recommendedName>
        <fullName evidence="3">CorA-like transporter domain-containing protein</fullName>
    </recommendedName>
</protein>
<comment type="caution">
    <text evidence="4">The sequence shown here is derived from an EMBL/GenBank/DDBJ whole genome shotgun (WGS) entry which is preliminary data.</text>
</comment>
<evidence type="ECO:0000313" key="4">
    <source>
        <dbReference type="EMBL" id="CAH0046484.1"/>
    </source>
</evidence>
<accession>A0A9N9YZZ8</accession>
<dbReference type="Gene3D" id="1.20.58.340">
    <property type="entry name" value="Magnesium transport protein CorA, transmembrane region"/>
    <property type="match status" value="1"/>
</dbReference>
<organism evidence="4 5">
    <name type="scientific">Clonostachys solani</name>
    <dbReference type="NCBI Taxonomy" id="160281"/>
    <lineage>
        <taxon>Eukaryota</taxon>
        <taxon>Fungi</taxon>
        <taxon>Dikarya</taxon>
        <taxon>Ascomycota</taxon>
        <taxon>Pezizomycotina</taxon>
        <taxon>Sordariomycetes</taxon>
        <taxon>Hypocreomycetidae</taxon>
        <taxon>Hypocreales</taxon>
        <taxon>Bionectriaceae</taxon>
        <taxon>Clonostachys</taxon>
    </lineage>
</organism>
<dbReference type="AlphaFoldDB" id="A0A9N9YZZ8"/>
<keyword evidence="5" id="KW-1185">Reference proteome</keyword>
<feature type="region of interest" description="Disordered" evidence="1">
    <location>
        <begin position="565"/>
        <end position="587"/>
    </location>
</feature>
<feature type="compositionally biased region" description="Polar residues" evidence="1">
    <location>
        <begin position="565"/>
        <end position="579"/>
    </location>
</feature>
<dbReference type="Pfam" id="PF26616">
    <property type="entry name" value="CorA-like"/>
    <property type="match status" value="1"/>
</dbReference>
<feature type="domain" description="CorA-like transporter" evidence="3">
    <location>
        <begin position="9"/>
        <end position="306"/>
    </location>
</feature>
<keyword evidence="2" id="KW-0812">Transmembrane</keyword>
<feature type="region of interest" description="Disordered" evidence="1">
    <location>
        <begin position="500"/>
        <end position="521"/>
    </location>
</feature>
<evidence type="ECO:0000256" key="1">
    <source>
        <dbReference type="SAM" id="MobiDB-lite"/>
    </source>
</evidence>
<dbReference type="Proteomes" id="UP000775872">
    <property type="component" value="Unassembled WGS sequence"/>
</dbReference>
<keyword evidence="2" id="KW-0472">Membrane</keyword>
<keyword evidence="2" id="KW-1133">Transmembrane helix</keyword>
<proteinExistence type="predicted"/>
<dbReference type="OrthoDB" id="5396681at2759"/>
<dbReference type="EMBL" id="CABFOC020000015">
    <property type="protein sequence ID" value="CAH0046484.1"/>
    <property type="molecule type" value="Genomic_DNA"/>
</dbReference>
<reference evidence="4" key="1">
    <citation type="submission" date="2021-10" db="EMBL/GenBank/DDBJ databases">
        <authorList>
            <person name="Piombo E."/>
        </authorList>
    </citation>
    <scope>NUCLEOTIDE SEQUENCE</scope>
</reference>
<sequence>MALSAEFQRSYLDKDRYPRNYMLNNIKTYPSALKECSDRLDSVAGDLFQANLENVEVSFRDLKPNNGTSTKNTKNKFIHSHEALTEYLGIRPRPSISNQSNQIVAEIKDPKCRFIYIFGEHTLARLRITRGMLAEILTFHQVMPDYLDFMFTFGLQSEPRDHRFSSFREQRSFRTSKTSLAIEPLARSGRQYQLCYNLKGVTLKSQHPEDSSLDDYSIRPAAFYHRFDVENGNALWIVTKGGTDIEGRFKELTGRDARPEDKSFNNLDECLRSSLAAHLLFCHWSMEGWRGYIKWLELIVDNETKIAVVGSSEPGRQHRIYTAGDIQKLLMYEEMISEVITSLESNVEVMTSLRDFYERLEANQSVNFGNCSFDIDDFTSELGHLINDYKLHISRAKALVKVISNRSELVKQQRMERLNKNLENEAIVMRIVTIVTLLYLPATFVSTLFSTDIIKYQVQDEIQAGGTYSEVAMYRWLQVTLPLMFITMSAAYGGKVWAERRANRSSDKPTTKQTEEKGRLQERVTRKYGQSKNALHQWARHAKDSGAKMLKSSADSLADCIPKVQSSESNMTLPMTNIPNHRPSGGG</sequence>
<evidence type="ECO:0000313" key="5">
    <source>
        <dbReference type="Proteomes" id="UP000775872"/>
    </source>
</evidence>
<name>A0A9N9YZZ8_9HYPO</name>
<evidence type="ECO:0000256" key="2">
    <source>
        <dbReference type="SAM" id="Phobius"/>
    </source>
</evidence>
<gene>
    <name evidence="4" type="ORF">CSOL1703_00012716</name>
</gene>
<feature type="transmembrane region" description="Helical" evidence="2">
    <location>
        <begin position="427"/>
        <end position="449"/>
    </location>
</feature>
<evidence type="ECO:0000259" key="3">
    <source>
        <dbReference type="Pfam" id="PF26616"/>
    </source>
</evidence>
<dbReference type="InterPro" id="IPR058257">
    <property type="entry name" value="CorA-like_dom"/>
</dbReference>